<evidence type="ECO:0000313" key="18">
    <source>
        <dbReference type="Proteomes" id="UP000077069"/>
    </source>
</evidence>
<feature type="domain" description="Plastocyanin-like" evidence="15">
    <location>
        <begin position="404"/>
        <end position="526"/>
    </location>
</feature>
<dbReference type="PROSITE" id="PS00080">
    <property type="entry name" value="MULTICOPPER_OXIDASE2"/>
    <property type="match status" value="1"/>
</dbReference>
<dbReference type="CDD" id="cd13854">
    <property type="entry name" value="CuRO_1_MaLCC_like"/>
    <property type="match status" value="1"/>
</dbReference>
<evidence type="ECO:0000256" key="9">
    <source>
        <dbReference type="ARBA" id="ARBA00023008"/>
    </source>
</evidence>
<dbReference type="GO" id="GO:0052716">
    <property type="term" value="F:hydroquinone:oxygen oxidoreductase activity"/>
    <property type="evidence" value="ECO:0007669"/>
    <property type="project" value="UniProtKB-EC"/>
</dbReference>
<evidence type="ECO:0000256" key="11">
    <source>
        <dbReference type="ARBA" id="ARBA00023180"/>
    </source>
</evidence>
<keyword evidence="7" id="KW-0677">Repeat</keyword>
<dbReference type="PANTHER" id="PTHR11709:SF502">
    <property type="entry name" value="MULTICOPPER OXIDASE"/>
    <property type="match status" value="1"/>
</dbReference>
<evidence type="ECO:0000256" key="6">
    <source>
        <dbReference type="ARBA" id="ARBA00022729"/>
    </source>
</evidence>
<feature type="signal peptide" evidence="13">
    <location>
        <begin position="1"/>
        <end position="16"/>
    </location>
</feature>
<dbReference type="Proteomes" id="UP000077069">
    <property type="component" value="Unassembled WGS sequence"/>
</dbReference>
<keyword evidence="9" id="KW-0186">Copper</keyword>
<evidence type="ECO:0000256" key="13">
    <source>
        <dbReference type="SAM" id="SignalP"/>
    </source>
</evidence>
<keyword evidence="5" id="KW-0479">Metal-binding</keyword>
<gene>
    <name evidence="17" type="ORF">CC84DRAFT_1224631</name>
</gene>
<dbReference type="EC" id="1.10.3.2" evidence="4"/>
<feature type="chain" id="PRO_5008058624" description="laccase" evidence="13">
    <location>
        <begin position="17"/>
        <end position="562"/>
    </location>
</feature>
<sequence>MTLLRTLVILVAAASAMPAPQTSPLLSSRAVCEGNTASDRSVWCDYSIETNWYDEAPDTGVTVEYWLEVRNITAAPDGVERMVLSVNGTVPGPLIEANWGDTVKIHVTNALTANGTGIHWHGIRQNYTNQEDGVPSITQCPIAPGESYTYTWKATQYGTSWYHSHYSLQAWNGVFGPMVIHGPATANYDEELEPIVLSDWTHQTCDELYSYAQTVGPPELQNGLINGLNTFEDGGSRYETSFESGKSYRIRIVNTAIDTHYKFAIDGHSFQVIAMDFVPIIPYTTTYLDIGMGQRYDIIVSADQETADYWMRAVPQSSCSSNANSADIRAIVRYSSSSTADPTSTADSNLSNADCNDELLSNLVPYLTQTVVDPRQDEDLGVSISASGNLFKWQIGLKSMLVEWANPSLLQISEGNATFESQENVYKLDNANEWVYFVIETALGVPHPIHLHGHDFFILAAEEDATYDDSVALNLNNPPRRDVANLPAAGYLVIAFLTDNPGAWLMHCHIGWHTSEGLALQFVERESEIPDLLTSTSVLQNTCAAWSDWANTIGIEEEDSGV</sequence>
<evidence type="ECO:0000259" key="15">
    <source>
        <dbReference type="Pfam" id="PF07731"/>
    </source>
</evidence>
<evidence type="ECO:0000256" key="2">
    <source>
        <dbReference type="ARBA" id="ARBA00001935"/>
    </source>
</evidence>
<comment type="similarity">
    <text evidence="3">Belongs to the multicopper oxidase family.</text>
</comment>
<dbReference type="FunFam" id="2.60.40.420:FF:000038">
    <property type="entry name" value="Extracellular dihydrogeodin oxidase/laccase"/>
    <property type="match status" value="1"/>
</dbReference>
<dbReference type="OrthoDB" id="2121828at2759"/>
<dbReference type="Pfam" id="PF07732">
    <property type="entry name" value="Cu-oxidase_3"/>
    <property type="match status" value="1"/>
</dbReference>
<dbReference type="InterPro" id="IPR001117">
    <property type="entry name" value="Cu-oxidase_2nd"/>
</dbReference>
<dbReference type="PROSITE" id="PS00079">
    <property type="entry name" value="MULTICOPPER_OXIDASE1"/>
    <property type="match status" value="1"/>
</dbReference>
<dbReference type="STRING" id="1460663.A0A177CVA1"/>
<evidence type="ECO:0000256" key="1">
    <source>
        <dbReference type="ARBA" id="ARBA00000349"/>
    </source>
</evidence>
<dbReference type="FunFam" id="2.60.40.420:FF:000046">
    <property type="entry name" value="Multicopper oxidase"/>
    <property type="match status" value="1"/>
</dbReference>
<name>A0A177CVA1_9PLEO</name>
<dbReference type="SUPFAM" id="SSF49503">
    <property type="entry name" value="Cupredoxins"/>
    <property type="match status" value="3"/>
</dbReference>
<evidence type="ECO:0000256" key="4">
    <source>
        <dbReference type="ARBA" id="ARBA00012297"/>
    </source>
</evidence>
<dbReference type="InterPro" id="IPR002355">
    <property type="entry name" value="Cu_oxidase_Cu_BS"/>
</dbReference>
<dbReference type="InterPro" id="IPR011706">
    <property type="entry name" value="Cu-oxidase_C"/>
</dbReference>
<dbReference type="InterPro" id="IPR011707">
    <property type="entry name" value="Cu-oxidase-like_N"/>
</dbReference>
<dbReference type="EMBL" id="KV441548">
    <property type="protein sequence ID" value="OAG11484.1"/>
    <property type="molecule type" value="Genomic_DNA"/>
</dbReference>
<keyword evidence="12" id="KW-0439">Lignin degradation</keyword>
<dbReference type="AlphaFoldDB" id="A0A177CVA1"/>
<dbReference type="GO" id="GO:0046274">
    <property type="term" value="P:lignin catabolic process"/>
    <property type="evidence" value="ECO:0007669"/>
    <property type="project" value="UniProtKB-KW"/>
</dbReference>
<dbReference type="InterPro" id="IPR033138">
    <property type="entry name" value="Cu_oxidase_CS"/>
</dbReference>
<comment type="cofactor">
    <cofactor evidence="2">
        <name>Cu cation</name>
        <dbReference type="ChEBI" id="CHEBI:23378"/>
    </cofactor>
</comment>
<dbReference type="CDD" id="cd13901">
    <property type="entry name" value="CuRO_3_MaLCC_like"/>
    <property type="match status" value="1"/>
</dbReference>
<dbReference type="InterPro" id="IPR008972">
    <property type="entry name" value="Cupredoxin"/>
</dbReference>
<keyword evidence="6 13" id="KW-0732">Signal</keyword>
<keyword evidence="10" id="KW-1015">Disulfide bond</keyword>
<evidence type="ECO:0000256" key="7">
    <source>
        <dbReference type="ARBA" id="ARBA00022737"/>
    </source>
</evidence>
<accession>A0A177CVA1</accession>
<evidence type="ECO:0000256" key="3">
    <source>
        <dbReference type="ARBA" id="ARBA00010609"/>
    </source>
</evidence>
<comment type="catalytic activity">
    <reaction evidence="1">
        <text>4 hydroquinone + O2 = 4 benzosemiquinone + 2 H2O</text>
        <dbReference type="Rhea" id="RHEA:11276"/>
        <dbReference type="ChEBI" id="CHEBI:15377"/>
        <dbReference type="ChEBI" id="CHEBI:15379"/>
        <dbReference type="ChEBI" id="CHEBI:17594"/>
        <dbReference type="ChEBI" id="CHEBI:17977"/>
        <dbReference type="EC" id="1.10.3.2"/>
    </reaction>
</comment>
<keyword evidence="18" id="KW-1185">Reference proteome</keyword>
<dbReference type="Pfam" id="PF07731">
    <property type="entry name" value="Cu-oxidase_2"/>
    <property type="match status" value="1"/>
</dbReference>
<dbReference type="RefSeq" id="XP_018041849.1">
    <property type="nucleotide sequence ID" value="XM_018183545.1"/>
</dbReference>
<dbReference type="InParanoid" id="A0A177CVA1"/>
<keyword evidence="11" id="KW-0325">Glycoprotein</keyword>
<dbReference type="CDD" id="cd13880">
    <property type="entry name" value="CuRO_2_MaLCC_like"/>
    <property type="match status" value="1"/>
</dbReference>
<evidence type="ECO:0000256" key="5">
    <source>
        <dbReference type="ARBA" id="ARBA00022723"/>
    </source>
</evidence>
<organism evidence="17 18">
    <name type="scientific">Paraphaeosphaeria sporulosa</name>
    <dbReference type="NCBI Taxonomy" id="1460663"/>
    <lineage>
        <taxon>Eukaryota</taxon>
        <taxon>Fungi</taxon>
        <taxon>Dikarya</taxon>
        <taxon>Ascomycota</taxon>
        <taxon>Pezizomycotina</taxon>
        <taxon>Dothideomycetes</taxon>
        <taxon>Pleosporomycetidae</taxon>
        <taxon>Pleosporales</taxon>
        <taxon>Massarineae</taxon>
        <taxon>Didymosphaeriaceae</taxon>
        <taxon>Paraphaeosphaeria</taxon>
    </lineage>
</organism>
<dbReference type="FunFam" id="2.60.40.420:FF:000021">
    <property type="entry name" value="Extracellular dihydrogeodin oxidase/laccase"/>
    <property type="match status" value="1"/>
</dbReference>
<keyword evidence="8" id="KW-0560">Oxidoreductase</keyword>
<evidence type="ECO:0000256" key="8">
    <source>
        <dbReference type="ARBA" id="ARBA00023002"/>
    </source>
</evidence>
<protein>
    <recommendedName>
        <fullName evidence="4">laccase</fullName>
        <ecNumber evidence="4">1.10.3.2</ecNumber>
    </recommendedName>
</protein>
<evidence type="ECO:0000256" key="10">
    <source>
        <dbReference type="ARBA" id="ARBA00023157"/>
    </source>
</evidence>
<dbReference type="GO" id="GO:0005507">
    <property type="term" value="F:copper ion binding"/>
    <property type="evidence" value="ECO:0007669"/>
    <property type="project" value="InterPro"/>
</dbReference>
<dbReference type="GeneID" id="28767031"/>
<dbReference type="Gene3D" id="2.60.40.420">
    <property type="entry name" value="Cupredoxins - blue copper proteins"/>
    <property type="match status" value="3"/>
</dbReference>
<reference evidence="17 18" key="1">
    <citation type="submission" date="2016-05" db="EMBL/GenBank/DDBJ databases">
        <title>Comparative analysis of secretome profiles of manganese(II)-oxidizing ascomycete fungi.</title>
        <authorList>
            <consortium name="DOE Joint Genome Institute"/>
            <person name="Zeiner C.A."/>
            <person name="Purvine S.O."/>
            <person name="Zink E.M."/>
            <person name="Wu S."/>
            <person name="Pasa-Tolic L."/>
            <person name="Chaput D.L."/>
            <person name="Haridas S."/>
            <person name="Grigoriev I.V."/>
            <person name="Santelli C.M."/>
            <person name="Hansel C.M."/>
        </authorList>
    </citation>
    <scope>NUCLEOTIDE SEQUENCE [LARGE SCALE GENOMIC DNA]</scope>
    <source>
        <strain evidence="17 18">AP3s5-JAC2a</strain>
    </source>
</reference>
<evidence type="ECO:0000256" key="12">
    <source>
        <dbReference type="ARBA" id="ARBA00023185"/>
    </source>
</evidence>
<evidence type="ECO:0000313" key="17">
    <source>
        <dbReference type="EMBL" id="OAG11484.1"/>
    </source>
</evidence>
<feature type="domain" description="Plastocyanin-like" evidence="16">
    <location>
        <begin position="69"/>
        <end position="183"/>
    </location>
</feature>
<dbReference type="Pfam" id="PF00394">
    <property type="entry name" value="Cu-oxidase"/>
    <property type="match status" value="1"/>
</dbReference>
<evidence type="ECO:0000259" key="16">
    <source>
        <dbReference type="Pfam" id="PF07732"/>
    </source>
</evidence>
<dbReference type="PANTHER" id="PTHR11709">
    <property type="entry name" value="MULTI-COPPER OXIDASE"/>
    <property type="match status" value="1"/>
</dbReference>
<feature type="domain" description="Plastocyanin-like" evidence="14">
    <location>
        <begin position="194"/>
        <end position="336"/>
    </location>
</feature>
<evidence type="ECO:0000259" key="14">
    <source>
        <dbReference type="Pfam" id="PF00394"/>
    </source>
</evidence>
<dbReference type="InterPro" id="IPR045087">
    <property type="entry name" value="Cu-oxidase_fam"/>
</dbReference>
<proteinExistence type="inferred from homology"/>